<keyword evidence="4" id="KW-0256">Endoplasmic reticulum</keyword>
<dbReference type="Pfam" id="PF25331">
    <property type="entry name" value="C2_Mug190_3rd"/>
    <property type="match status" value="1"/>
</dbReference>
<dbReference type="CDD" id="cd04052">
    <property type="entry name" value="C2B_Tricalbin-like"/>
    <property type="match status" value="1"/>
</dbReference>
<dbReference type="Pfam" id="PF25669">
    <property type="entry name" value="SMP_MUG190-like"/>
    <property type="match status" value="2"/>
</dbReference>
<keyword evidence="3" id="KW-0677">Repeat</keyword>
<name>A0AAF0Y2Y5_9TREE</name>
<evidence type="ECO:0000256" key="6">
    <source>
        <dbReference type="SAM" id="MobiDB-lite"/>
    </source>
</evidence>
<feature type="compositionally biased region" description="Low complexity" evidence="6">
    <location>
        <begin position="40"/>
        <end position="63"/>
    </location>
</feature>
<evidence type="ECO:0000313" key="9">
    <source>
        <dbReference type="EMBL" id="WOO79250.1"/>
    </source>
</evidence>
<dbReference type="Proteomes" id="UP000827549">
    <property type="component" value="Chromosome 2"/>
</dbReference>
<dbReference type="RefSeq" id="XP_062625282.1">
    <property type="nucleotide sequence ID" value="XM_062769298.1"/>
</dbReference>
<feature type="domain" description="C2" evidence="8">
    <location>
        <begin position="598"/>
        <end position="701"/>
    </location>
</feature>
<feature type="region of interest" description="Disordered" evidence="6">
    <location>
        <begin position="1294"/>
        <end position="1326"/>
    </location>
</feature>
<feature type="compositionally biased region" description="Basic and acidic residues" evidence="6">
    <location>
        <begin position="1216"/>
        <end position="1225"/>
    </location>
</feature>
<keyword evidence="7" id="KW-0472">Membrane</keyword>
<accession>A0AAF0Y2Y5</accession>
<comment type="subcellular location">
    <subcellularLocation>
        <location evidence="1">Endoplasmic reticulum membrane</location>
    </subcellularLocation>
</comment>
<feature type="transmembrane region" description="Helical" evidence="7">
    <location>
        <begin position="155"/>
        <end position="188"/>
    </location>
</feature>
<feature type="compositionally biased region" description="Polar residues" evidence="6">
    <location>
        <begin position="77"/>
        <end position="88"/>
    </location>
</feature>
<dbReference type="PANTHER" id="PTHR47348:SF3">
    <property type="entry name" value="MEIOTICALLY UP-REGULATED GENE 190 PROTEIN"/>
    <property type="match status" value="1"/>
</dbReference>
<feature type="domain" description="C2" evidence="8">
    <location>
        <begin position="814"/>
        <end position="944"/>
    </location>
</feature>
<reference evidence="9" key="1">
    <citation type="submission" date="2023-10" db="EMBL/GenBank/DDBJ databases">
        <authorList>
            <person name="Noh H."/>
        </authorList>
    </citation>
    <scope>NUCLEOTIDE SEQUENCE</scope>
    <source>
        <strain evidence="9">DUCC4014</strain>
    </source>
</reference>
<dbReference type="CDD" id="cd21676">
    <property type="entry name" value="SMP_Mug190"/>
    <property type="match status" value="1"/>
</dbReference>
<feature type="region of interest" description="Disordered" evidence="6">
    <location>
        <begin position="296"/>
        <end position="414"/>
    </location>
</feature>
<evidence type="ECO:0000256" key="1">
    <source>
        <dbReference type="ARBA" id="ARBA00004586"/>
    </source>
</evidence>
<evidence type="ECO:0000256" key="4">
    <source>
        <dbReference type="ARBA" id="ARBA00022824"/>
    </source>
</evidence>
<feature type="compositionally biased region" description="Polar residues" evidence="6">
    <location>
        <begin position="300"/>
        <end position="329"/>
    </location>
</feature>
<dbReference type="InterPro" id="IPR057349">
    <property type="entry name" value="C2_Mug190_3rd"/>
</dbReference>
<dbReference type="GO" id="GO:0005789">
    <property type="term" value="C:endoplasmic reticulum membrane"/>
    <property type="evidence" value="ECO:0007669"/>
    <property type="project" value="UniProtKB-SubCell"/>
</dbReference>
<feature type="compositionally biased region" description="Low complexity" evidence="6">
    <location>
        <begin position="1044"/>
        <end position="1057"/>
    </location>
</feature>
<dbReference type="GeneID" id="87806025"/>
<feature type="region of interest" description="Disordered" evidence="6">
    <location>
        <begin position="1"/>
        <end position="88"/>
    </location>
</feature>
<dbReference type="EMBL" id="CP086715">
    <property type="protein sequence ID" value="WOO79250.1"/>
    <property type="molecule type" value="Genomic_DNA"/>
</dbReference>
<evidence type="ECO:0000259" key="8">
    <source>
        <dbReference type="SMART" id="SM00239"/>
    </source>
</evidence>
<feature type="compositionally biased region" description="Acidic residues" evidence="6">
    <location>
        <begin position="1226"/>
        <end position="1242"/>
    </location>
</feature>
<feature type="compositionally biased region" description="Polar residues" evidence="6">
    <location>
        <begin position="1"/>
        <end position="23"/>
    </location>
</feature>
<evidence type="ECO:0000256" key="3">
    <source>
        <dbReference type="ARBA" id="ARBA00022737"/>
    </source>
</evidence>
<dbReference type="GO" id="GO:0061817">
    <property type="term" value="P:endoplasmic reticulum-plasma membrane tethering"/>
    <property type="evidence" value="ECO:0007669"/>
    <property type="project" value="InterPro"/>
</dbReference>
<dbReference type="InterPro" id="IPR035892">
    <property type="entry name" value="C2_domain_sf"/>
</dbReference>
<dbReference type="PANTHER" id="PTHR47348">
    <property type="entry name" value="MEIOTICALLY UP-REGULATED GENE 190 PROTEIN"/>
    <property type="match status" value="1"/>
</dbReference>
<feature type="compositionally biased region" description="Low complexity" evidence="6">
    <location>
        <begin position="361"/>
        <end position="384"/>
    </location>
</feature>
<dbReference type="SUPFAM" id="SSF49562">
    <property type="entry name" value="C2 domain (Calcium/lipid-binding domain, CaLB)"/>
    <property type="match status" value="2"/>
</dbReference>
<evidence type="ECO:0000256" key="7">
    <source>
        <dbReference type="SAM" id="Phobius"/>
    </source>
</evidence>
<feature type="transmembrane region" description="Helical" evidence="7">
    <location>
        <begin position="113"/>
        <end position="135"/>
    </location>
</feature>
<dbReference type="Gene3D" id="2.60.40.150">
    <property type="entry name" value="C2 domain"/>
    <property type="match status" value="2"/>
</dbReference>
<keyword evidence="2 7" id="KW-0812">Transmembrane</keyword>
<dbReference type="SMART" id="SM00239">
    <property type="entry name" value="C2"/>
    <property type="match status" value="2"/>
</dbReference>
<dbReference type="Pfam" id="PF00168">
    <property type="entry name" value="C2"/>
    <property type="match status" value="2"/>
</dbReference>
<keyword evidence="10" id="KW-1185">Reference proteome</keyword>
<feature type="region of interest" description="Disordered" evidence="6">
    <location>
        <begin position="1213"/>
        <end position="1254"/>
    </location>
</feature>
<dbReference type="InterPro" id="IPR000008">
    <property type="entry name" value="C2_dom"/>
</dbReference>
<keyword evidence="5 7" id="KW-1133">Transmembrane helix</keyword>
<feature type="region of interest" description="Disordered" evidence="6">
    <location>
        <begin position="1015"/>
        <end position="1058"/>
    </location>
</feature>
<evidence type="ECO:0000256" key="2">
    <source>
        <dbReference type="ARBA" id="ARBA00022692"/>
    </source>
</evidence>
<gene>
    <name evidence="9" type="primary">mug190_0</name>
    <name evidence="9" type="ORF">LOC62_02G002778</name>
</gene>
<sequence>MIAKLKSSQPGTPTSLRHSTTADGETMRLLSRPTNGHGRTASSSSLTPSPGASAVPSRSSSPSHGREVDEKAAGTSLPDTQSQQDPQPFTLSAEEKAAKEAHKRELWLKAAPVVAAVPVLMLIGFPLGLSLALIAPLPLLFGTYKDHEATREEWFIVWGIVTAGVLYSAGVNVVLAALVLVPPVLFLVFDPRHPGDKPVHDDPFPPDTAQHDSVAWVNHALTSLFPVVSSDVLTPFIDLLEDALMDQVPPVVTSVRVTGASLGSQPLLLTSMRHITNDDWFKASTQAPEEVKVNGKPRSFTVSSGAPVVTPQSNVPVPATPSTPAQANASAAVPVTPGTPPLPAAPATPATPGTPTPVTPAPATLAPATTRAGRSSSNASRTSSKAPSLKAESVSEHAAVHPLDPVGVSAVTDSEQLRKRDRLLQRIRGAPTELVASGGRQKADAIDDEEGEFVNFEVGFQYRHSADARARGLGLHMLAYFGWGVKGVGGSEIPVYIDVVELKGKMLIRLLLTASPPFVRMATVTFLSMPEFNISARPLRSMGFGSINAMDLPLIKQYIQKSIAQVAGHFVRPKRYTMDVDRLLLGKDAAIRTSAIGVLQVVIHSATDLPKADTVGSCDPYLAISFSKFNKPVYSTRTIVDNQNPIYDENAFVLVNEDTIITGEKLRLRMYDSDRFSADDALGQVEVDVEELVDMSTKGEKSYELFARKDKLAPIRVGMKTQGELQWSVRFFPLWKMPPEQVEKRMERARKHHADEGIQAPWWIKWIEELVEKPEWEKQREKERKETLAMFCTERQREEVEAMARPTAELPSGVLQFHIHQCIDLELESLAGTYSANVSKRKSAAMGKPALADVVDRAPSEITNPPSAYVEVHLNDKLVYRTRTKQLNPVPYFNAMSERFIRDWQLAKITFVVKDERDREHDAILGIVSLRLKDVFKKRAQETHWYPLVGGLGWGKMRLSLLFKPLDIHLPKGISTYEVATFEVTSLSTTDFSSAFGKPPSLVIETDHDKAILDSSGAGASRDSLDDEPQLADLGHSVAPTDDSASTKSGKSGVSSTRLSAVPTTTRVAWDVAKPVRLAVMYRTSGSVLFSFVTRGRIKKSKYHAIATLRLDDVVDGNQESRVIPVFATSSPRDAIRAALVFNQYQRQGDPATLYRNSNDIRMIGFIHISFVLHPGISRAHQKLAKRDLKFRATYNAWEATRMIDATPAQIAAANAEKDKEKDDGYDTDDSEDDDLDSGDEAPEAKQRADKLHDDDTRAMLQESNAHGKALRQGNRGLFQLKIARTGKLVKDKIESKLLSSAEKTKQDRRPRGGDLEVEQEGQSRF</sequence>
<organism evidence="9 10">
    <name type="scientific">Vanrija pseudolonga</name>
    <dbReference type="NCBI Taxonomy" id="143232"/>
    <lineage>
        <taxon>Eukaryota</taxon>
        <taxon>Fungi</taxon>
        <taxon>Dikarya</taxon>
        <taxon>Basidiomycota</taxon>
        <taxon>Agaricomycotina</taxon>
        <taxon>Tremellomycetes</taxon>
        <taxon>Trichosporonales</taxon>
        <taxon>Trichosporonaceae</taxon>
        <taxon>Vanrija</taxon>
    </lineage>
</organism>
<evidence type="ECO:0000313" key="10">
    <source>
        <dbReference type="Proteomes" id="UP000827549"/>
    </source>
</evidence>
<feature type="compositionally biased region" description="Basic and acidic residues" evidence="6">
    <location>
        <begin position="1243"/>
        <end position="1254"/>
    </location>
</feature>
<feature type="compositionally biased region" description="Pro residues" evidence="6">
    <location>
        <begin position="337"/>
        <end position="346"/>
    </location>
</feature>
<feature type="compositionally biased region" description="Basic and acidic residues" evidence="6">
    <location>
        <begin position="1303"/>
        <end position="1315"/>
    </location>
</feature>
<protein>
    <submittedName>
        <fullName evidence="9">Meiotically up-regulated protein</fullName>
    </submittedName>
</protein>
<dbReference type="InterPro" id="IPR037765">
    <property type="entry name" value="C2B_Tricalbin"/>
</dbReference>
<proteinExistence type="predicted"/>
<evidence type="ECO:0000256" key="5">
    <source>
        <dbReference type="ARBA" id="ARBA00022989"/>
    </source>
</evidence>